<reference evidence="1 2" key="1">
    <citation type="submission" date="2024-07" db="EMBL/GenBank/DDBJ databases">
        <authorList>
            <person name="Akdeniz Z."/>
        </authorList>
    </citation>
    <scope>NUCLEOTIDE SEQUENCE [LARGE SCALE GENOMIC DNA]</scope>
</reference>
<dbReference type="EMBL" id="CAXDID020000394">
    <property type="protein sequence ID" value="CAL6086615.1"/>
    <property type="molecule type" value="Genomic_DNA"/>
</dbReference>
<evidence type="ECO:0000313" key="2">
    <source>
        <dbReference type="Proteomes" id="UP001642409"/>
    </source>
</evidence>
<organism evidence="1 2">
    <name type="scientific">Hexamita inflata</name>
    <dbReference type="NCBI Taxonomy" id="28002"/>
    <lineage>
        <taxon>Eukaryota</taxon>
        <taxon>Metamonada</taxon>
        <taxon>Diplomonadida</taxon>
        <taxon>Hexamitidae</taxon>
        <taxon>Hexamitinae</taxon>
        <taxon>Hexamita</taxon>
    </lineage>
</organism>
<comment type="caution">
    <text evidence="1">The sequence shown here is derived from an EMBL/GenBank/DDBJ whole genome shotgun (WGS) entry which is preliminary data.</text>
</comment>
<protein>
    <submittedName>
        <fullName evidence="1">Hypothetical_protein</fullName>
    </submittedName>
</protein>
<keyword evidence="2" id="KW-1185">Reference proteome</keyword>
<proteinExistence type="predicted"/>
<name>A0ABP1LM06_9EUKA</name>
<accession>A0ABP1LM06</accession>
<evidence type="ECO:0000313" key="1">
    <source>
        <dbReference type="EMBL" id="CAL6086615.1"/>
    </source>
</evidence>
<sequence length="226" mass="26193">MKPETKHETAPHPRIDNLRFRLRIQISAAVKLSNSGGTYEIVQPIIRVSRNTRHYAKSFQLCSIVFRCADFMLSQNFRDLRVFDSIVTAEYTPDEALCKFVGTPALYVVLAILQNLFCNNQNTYHLHPWNLDTFEFTYNCIQVLLQIQVLSHANSLASYIIQFRNSKECGTQTSRSGSVAVYWKCEAAAICWCGVCFKRFQRTGSWQFHPRSFAAWRYQMSSPFDY</sequence>
<gene>
    <name evidence="1" type="ORF">HINF_LOCUS63252</name>
</gene>
<dbReference type="Proteomes" id="UP001642409">
    <property type="component" value="Unassembled WGS sequence"/>
</dbReference>